<feature type="signal peptide" evidence="3">
    <location>
        <begin position="1"/>
        <end position="26"/>
    </location>
</feature>
<dbReference type="InterPro" id="IPR058626">
    <property type="entry name" value="MdtA-like_b-barrel"/>
</dbReference>
<keyword evidence="3" id="KW-0732">Signal</keyword>
<dbReference type="PROSITE" id="PS51257">
    <property type="entry name" value="PROKAR_LIPOPROTEIN"/>
    <property type="match status" value="1"/>
</dbReference>
<organism evidence="8 9">
    <name type="scientific">Persicobacter diffluens</name>
    <dbReference type="NCBI Taxonomy" id="981"/>
    <lineage>
        <taxon>Bacteria</taxon>
        <taxon>Pseudomonadati</taxon>
        <taxon>Bacteroidota</taxon>
        <taxon>Cytophagia</taxon>
        <taxon>Cytophagales</taxon>
        <taxon>Persicobacteraceae</taxon>
        <taxon>Persicobacter</taxon>
    </lineage>
</organism>
<evidence type="ECO:0000313" key="8">
    <source>
        <dbReference type="EMBL" id="GJM62931.1"/>
    </source>
</evidence>
<dbReference type="GO" id="GO:0022857">
    <property type="term" value="F:transmembrane transporter activity"/>
    <property type="evidence" value="ECO:0007669"/>
    <property type="project" value="InterPro"/>
</dbReference>
<proteinExistence type="inferred from homology"/>
<comment type="caution">
    <text evidence="8">The sequence shown here is derived from an EMBL/GenBank/DDBJ whole genome shotgun (WGS) entry which is preliminary data.</text>
</comment>
<dbReference type="FunFam" id="2.40.420.20:FF:000001">
    <property type="entry name" value="Efflux RND transporter periplasmic adaptor subunit"/>
    <property type="match status" value="1"/>
</dbReference>
<keyword evidence="9" id="KW-1185">Reference proteome</keyword>
<feature type="domain" description="YknX-like C-terminal permuted SH3-like" evidence="7">
    <location>
        <begin position="313"/>
        <end position="380"/>
    </location>
</feature>
<dbReference type="GO" id="GO:0046677">
    <property type="term" value="P:response to antibiotic"/>
    <property type="evidence" value="ECO:0007669"/>
    <property type="project" value="TreeGrafter"/>
</dbReference>
<evidence type="ECO:0000259" key="7">
    <source>
        <dbReference type="Pfam" id="PF25989"/>
    </source>
</evidence>
<feature type="chain" id="PRO_5042837721" evidence="3">
    <location>
        <begin position="27"/>
        <end position="391"/>
    </location>
</feature>
<gene>
    <name evidence="8" type="primary">mexE</name>
    <name evidence="8" type="ORF">PEDI_34830</name>
</gene>
<dbReference type="InterPro" id="IPR058625">
    <property type="entry name" value="MdtA-like_BSH"/>
</dbReference>
<feature type="domain" description="Multidrug resistance protein MdtA-like beta-barrel" evidence="6">
    <location>
        <begin position="238"/>
        <end position="304"/>
    </location>
</feature>
<comment type="similarity">
    <text evidence="2">Belongs to the membrane fusion protein (MFP) (TC 8.A.1) family.</text>
</comment>
<dbReference type="Gene3D" id="2.40.420.20">
    <property type="match status" value="1"/>
</dbReference>
<dbReference type="InterPro" id="IPR006143">
    <property type="entry name" value="RND_pump_MFP"/>
</dbReference>
<sequence>MQTKFTQLSICSFLALFSLLSISLMGCQEKKAQQMPTQKVQTVKVTNKHVPYVKIHVGQLYGVRDIPIRARVDGYLEGVHFKEGTLVKKGKLLYTIDPQPFQASEAAKRSAVAEAEVNAARAKKDLDRMAPLVKIKAVSQSDYDAAKAEYDAAIAAVSAAKANLKISQLDLGYAKISSPITGIIGRTEAKVGEYVGRDPNPVILNKVSRTDTILVQFFLDEKEYLEAFRHRFFKKKKMKEGVPEERDSVEFELILADNSTFEYKGQYDFLDREVDPNTGAMLVQASFPNPDLFLRPGQFARVKTTMKSEKASMVIPQRSVIDFQGQKMVYVVDKDNKVKQQKVKLGFAYKDLYTLLEGLEEGDQIIFEGLQKVREGMTVAPELVEFKSKAE</sequence>
<evidence type="ECO:0000256" key="2">
    <source>
        <dbReference type="ARBA" id="ARBA00009477"/>
    </source>
</evidence>
<evidence type="ECO:0000259" key="6">
    <source>
        <dbReference type="Pfam" id="PF25944"/>
    </source>
</evidence>
<name>A0AAN4VZJ0_9BACT</name>
<dbReference type="AlphaFoldDB" id="A0AAN4VZJ0"/>
<dbReference type="EMBL" id="BQKE01000002">
    <property type="protein sequence ID" value="GJM62931.1"/>
    <property type="molecule type" value="Genomic_DNA"/>
</dbReference>
<evidence type="ECO:0000313" key="9">
    <source>
        <dbReference type="Proteomes" id="UP001310022"/>
    </source>
</evidence>
<dbReference type="Pfam" id="PF25876">
    <property type="entry name" value="HH_MFP_RND"/>
    <property type="match status" value="1"/>
</dbReference>
<comment type="subcellular location">
    <subcellularLocation>
        <location evidence="1">Cell envelope</location>
    </subcellularLocation>
</comment>
<dbReference type="InterPro" id="IPR058624">
    <property type="entry name" value="MdtA-like_HH"/>
</dbReference>
<dbReference type="Gene3D" id="2.40.30.170">
    <property type="match status" value="1"/>
</dbReference>
<dbReference type="InterPro" id="IPR058637">
    <property type="entry name" value="YknX-like_C"/>
</dbReference>
<feature type="domain" description="Multidrug resistance protein MdtA-like alpha-helical hairpin" evidence="4">
    <location>
        <begin position="110"/>
        <end position="174"/>
    </location>
</feature>
<dbReference type="Pfam" id="PF25944">
    <property type="entry name" value="Beta-barrel_RND"/>
    <property type="match status" value="1"/>
</dbReference>
<dbReference type="SUPFAM" id="SSF111369">
    <property type="entry name" value="HlyD-like secretion proteins"/>
    <property type="match status" value="1"/>
</dbReference>
<dbReference type="Gene3D" id="1.10.287.470">
    <property type="entry name" value="Helix hairpin bin"/>
    <property type="match status" value="1"/>
</dbReference>
<feature type="domain" description="Multidrug resistance protein MdtA-like barrel-sandwich hybrid" evidence="5">
    <location>
        <begin position="66"/>
        <end position="196"/>
    </location>
</feature>
<dbReference type="Pfam" id="PF25917">
    <property type="entry name" value="BSH_RND"/>
    <property type="match status" value="1"/>
</dbReference>
<dbReference type="Pfam" id="PF25989">
    <property type="entry name" value="YknX_C"/>
    <property type="match status" value="1"/>
</dbReference>
<evidence type="ECO:0000259" key="5">
    <source>
        <dbReference type="Pfam" id="PF25917"/>
    </source>
</evidence>
<evidence type="ECO:0000256" key="1">
    <source>
        <dbReference type="ARBA" id="ARBA00004196"/>
    </source>
</evidence>
<dbReference type="Proteomes" id="UP001310022">
    <property type="component" value="Unassembled WGS sequence"/>
</dbReference>
<dbReference type="Gene3D" id="2.40.50.100">
    <property type="match status" value="1"/>
</dbReference>
<accession>A0AAN4VZJ0</accession>
<dbReference type="PANTHER" id="PTHR30158">
    <property type="entry name" value="ACRA/E-RELATED COMPONENT OF DRUG EFFLUX TRANSPORTER"/>
    <property type="match status" value="1"/>
</dbReference>
<dbReference type="GO" id="GO:0030313">
    <property type="term" value="C:cell envelope"/>
    <property type="evidence" value="ECO:0007669"/>
    <property type="project" value="UniProtKB-SubCell"/>
</dbReference>
<dbReference type="RefSeq" id="WP_338238155.1">
    <property type="nucleotide sequence ID" value="NZ_BQKE01000002.1"/>
</dbReference>
<dbReference type="NCBIfam" id="TIGR01730">
    <property type="entry name" value="RND_mfp"/>
    <property type="match status" value="1"/>
</dbReference>
<reference evidence="8 9" key="1">
    <citation type="submission" date="2021-12" db="EMBL/GenBank/DDBJ databases">
        <title>Genome sequencing of bacteria with rrn-lacking chromosome and rrn-plasmid.</title>
        <authorList>
            <person name="Anda M."/>
            <person name="Iwasaki W."/>
        </authorList>
    </citation>
    <scope>NUCLEOTIDE SEQUENCE [LARGE SCALE GENOMIC DNA]</scope>
    <source>
        <strain evidence="8 9">NBRC 15940</strain>
    </source>
</reference>
<evidence type="ECO:0000259" key="4">
    <source>
        <dbReference type="Pfam" id="PF25876"/>
    </source>
</evidence>
<dbReference type="GO" id="GO:0005886">
    <property type="term" value="C:plasma membrane"/>
    <property type="evidence" value="ECO:0007669"/>
    <property type="project" value="TreeGrafter"/>
</dbReference>
<protein>
    <submittedName>
        <fullName evidence="8">MexE family multidrug efflux RND transporter periplasmic adaptor subunit</fullName>
    </submittedName>
</protein>
<evidence type="ECO:0000256" key="3">
    <source>
        <dbReference type="SAM" id="SignalP"/>
    </source>
</evidence>